<dbReference type="SUPFAM" id="SSF140984">
    <property type="entry name" value="PTPA-like"/>
    <property type="match status" value="1"/>
</dbReference>
<reference evidence="4" key="1">
    <citation type="submission" date="2025-08" db="UniProtKB">
        <authorList>
            <consortium name="RefSeq"/>
        </authorList>
    </citation>
    <scope>IDENTIFICATION</scope>
    <source>
        <strain evidence="4">J_2021</strain>
        <tissue evidence="4">Erythrocytes</tissue>
    </source>
</reference>
<keyword evidence="3" id="KW-1185">Reference proteome</keyword>
<dbReference type="OrthoDB" id="16120at2759"/>
<evidence type="ECO:0000256" key="2">
    <source>
        <dbReference type="ARBA" id="ARBA00044820"/>
    </source>
</evidence>
<sequence length="97" mass="11369">MALLDTMDRWIDEMPPVDQTSHFGNKAFRTWYAKLDKMKSGPFPEHSNQRCLRLVQSQPRSHSHVQGRGRWQKRRVWNIVWSESVPELQAVCHGATP</sequence>
<dbReference type="InterPro" id="IPR037218">
    <property type="entry name" value="PTPA_sf"/>
</dbReference>
<dbReference type="KEGG" id="xla:108699949"/>
<dbReference type="AlphaFoldDB" id="A0A8J1LPG3"/>
<proteinExistence type="predicted"/>
<evidence type="ECO:0000313" key="4">
    <source>
        <dbReference type="RefSeq" id="XP_041431099.1"/>
    </source>
</evidence>
<dbReference type="CTD" id="108699949"/>
<dbReference type="GeneID" id="108699949"/>
<evidence type="ECO:0000256" key="1">
    <source>
        <dbReference type="ARBA" id="ARBA00044786"/>
    </source>
</evidence>
<dbReference type="Pfam" id="PF03095">
    <property type="entry name" value="PTPA"/>
    <property type="match status" value="1"/>
</dbReference>
<organism evidence="3 4">
    <name type="scientific">Xenopus laevis</name>
    <name type="common">African clawed frog</name>
    <dbReference type="NCBI Taxonomy" id="8355"/>
    <lineage>
        <taxon>Eukaryota</taxon>
        <taxon>Metazoa</taxon>
        <taxon>Chordata</taxon>
        <taxon>Craniata</taxon>
        <taxon>Vertebrata</taxon>
        <taxon>Euteleostomi</taxon>
        <taxon>Amphibia</taxon>
        <taxon>Batrachia</taxon>
        <taxon>Anura</taxon>
        <taxon>Pipoidea</taxon>
        <taxon>Pipidae</taxon>
        <taxon>Xenopodinae</taxon>
        <taxon>Xenopus</taxon>
        <taxon>Xenopus</taxon>
    </lineage>
</organism>
<dbReference type="Proteomes" id="UP000186698">
    <property type="component" value="Chromosome 8S"/>
</dbReference>
<dbReference type="InterPro" id="IPR004327">
    <property type="entry name" value="Phstyr_phstse_ac"/>
</dbReference>
<protein>
    <recommendedName>
        <fullName evidence="1">Serine/threonine-protein phosphatase 2A activator</fullName>
    </recommendedName>
    <alternativeName>
        <fullName evidence="2">Phosphotyrosyl phosphatase activator</fullName>
    </alternativeName>
</protein>
<dbReference type="RefSeq" id="XP_041431099.1">
    <property type="nucleotide sequence ID" value="XM_041575165.1"/>
</dbReference>
<evidence type="ECO:0000313" key="3">
    <source>
        <dbReference type="Proteomes" id="UP000186698"/>
    </source>
</evidence>
<dbReference type="GO" id="GO:0019211">
    <property type="term" value="F:phosphatase activator activity"/>
    <property type="evidence" value="ECO:0007669"/>
    <property type="project" value="InterPro"/>
</dbReference>
<gene>
    <name evidence="4" type="primary">LOC108699949</name>
</gene>
<accession>A0A8J1LPG3</accession>
<name>A0A8J1LPG3_XENLA</name>